<evidence type="ECO:0000256" key="2">
    <source>
        <dbReference type="SAM" id="SignalP"/>
    </source>
</evidence>
<protein>
    <submittedName>
        <fullName evidence="3">Uncharacterized protein</fullName>
    </submittedName>
</protein>
<feature type="region of interest" description="Disordered" evidence="1">
    <location>
        <begin position="183"/>
        <end position="256"/>
    </location>
</feature>
<feature type="chain" id="PRO_5011729617" evidence="2">
    <location>
        <begin position="21"/>
        <end position="256"/>
    </location>
</feature>
<dbReference type="EMBL" id="FNAO01000004">
    <property type="protein sequence ID" value="SDE35873.1"/>
    <property type="molecule type" value="Genomic_DNA"/>
</dbReference>
<feature type="signal peptide" evidence="2">
    <location>
        <begin position="1"/>
        <end position="20"/>
    </location>
</feature>
<organism evidence="3 4">
    <name type="scientific">Pricia antarctica</name>
    <dbReference type="NCBI Taxonomy" id="641691"/>
    <lineage>
        <taxon>Bacteria</taxon>
        <taxon>Pseudomonadati</taxon>
        <taxon>Bacteroidota</taxon>
        <taxon>Flavobacteriia</taxon>
        <taxon>Flavobacteriales</taxon>
        <taxon>Flavobacteriaceae</taxon>
        <taxon>Pricia</taxon>
    </lineage>
</organism>
<keyword evidence="2" id="KW-0732">Signal</keyword>
<dbReference type="STRING" id="641691.SAMN05421636_104469"/>
<dbReference type="AlphaFoldDB" id="A0A1G7C9J0"/>
<accession>A0A1G7C9J0</accession>
<name>A0A1G7C9J0_9FLAO</name>
<evidence type="ECO:0000313" key="3">
    <source>
        <dbReference type="EMBL" id="SDE35873.1"/>
    </source>
</evidence>
<evidence type="ECO:0000313" key="4">
    <source>
        <dbReference type="Proteomes" id="UP000199109"/>
    </source>
</evidence>
<sequence length="256" mass="27918">MKKKYLRLLLTLCFVQAAQAETIVLDTVTGVHEKLTYKLFDEGKDISVTLFTTDMATIQRLLRLGTTFYFDIKGKKNKEVYVSYPVRSETAERGIKPATGEGRPDLDGLLADLPQEGEYGHKGETELFHPMLNSLGIEIGLETTETETEGTESQGLIYRIKIPKDKIAVDDATDLSRLSIGVVSSGQKAREKADGAAGSAPSIGMGGRGRGGRGGGRGGSRGQGRQGGQRDSSNKKERPTTENIDFWFEANLKDDQ</sequence>
<dbReference type="RefSeq" id="WP_091868173.1">
    <property type="nucleotide sequence ID" value="NZ_FNAO01000004.1"/>
</dbReference>
<keyword evidence="4" id="KW-1185">Reference proteome</keyword>
<gene>
    <name evidence="3" type="ORF">SAMN05421636_104469</name>
</gene>
<feature type="compositionally biased region" description="Gly residues" evidence="1">
    <location>
        <begin position="204"/>
        <end position="227"/>
    </location>
</feature>
<reference evidence="3 4" key="1">
    <citation type="submission" date="2016-10" db="EMBL/GenBank/DDBJ databases">
        <authorList>
            <person name="de Groot N.N."/>
        </authorList>
    </citation>
    <scope>NUCLEOTIDE SEQUENCE [LARGE SCALE GENOMIC DNA]</scope>
    <source>
        <strain evidence="3 4">DSM 23421</strain>
    </source>
</reference>
<dbReference type="OrthoDB" id="1144986at2"/>
<evidence type="ECO:0000256" key="1">
    <source>
        <dbReference type="SAM" id="MobiDB-lite"/>
    </source>
</evidence>
<proteinExistence type="predicted"/>
<dbReference type="Proteomes" id="UP000199109">
    <property type="component" value="Unassembled WGS sequence"/>
</dbReference>